<dbReference type="Proteomes" id="UP000466445">
    <property type="component" value="Chromosome"/>
</dbReference>
<dbReference type="InterPro" id="IPR027417">
    <property type="entry name" value="P-loop_NTPase"/>
</dbReference>
<dbReference type="Gene3D" id="3.40.50.300">
    <property type="entry name" value="P-loop containing nucleotide triphosphate hydrolases"/>
    <property type="match status" value="1"/>
</dbReference>
<dbReference type="EMBL" id="AP022595">
    <property type="protein sequence ID" value="BBY61544.1"/>
    <property type="molecule type" value="Genomic_DNA"/>
</dbReference>
<feature type="compositionally biased region" description="Basic residues" evidence="1">
    <location>
        <begin position="148"/>
        <end position="165"/>
    </location>
</feature>
<sequence length="181" mass="20199">MERYLSDQLIEEVAHEYRATCPDAPAHGRAAIITAGVPGAGKSVAVNLLATDHRRIDPDDFKDLILIRLHQAGFLDYWRNHVLTDGKPVLPSELRRWVQNASTEAANRVRAASLRLGENFVMEGTLSWTCCRAVQTPLVGRAGSSANRRWRRTRRPIHRRSRPRGLLHPAAPSLTPSCLPS</sequence>
<protein>
    <recommendedName>
        <fullName evidence="4">UDP-N-acetylglucosamine kinase</fullName>
    </recommendedName>
</protein>
<evidence type="ECO:0000256" key="1">
    <source>
        <dbReference type="SAM" id="MobiDB-lite"/>
    </source>
</evidence>
<gene>
    <name evidence="2" type="ORF">MSAR_46800</name>
</gene>
<evidence type="ECO:0000313" key="2">
    <source>
        <dbReference type="EMBL" id="BBY61544.1"/>
    </source>
</evidence>
<reference evidence="2 3" key="1">
    <citation type="journal article" date="2019" name="Emerg. Microbes Infect.">
        <title>Comprehensive subspecies identification of 175 nontuberculous mycobacteria species based on 7547 genomic profiles.</title>
        <authorList>
            <person name="Matsumoto Y."/>
            <person name="Kinjo T."/>
            <person name="Motooka D."/>
            <person name="Nabeya D."/>
            <person name="Jung N."/>
            <person name="Uechi K."/>
            <person name="Horii T."/>
            <person name="Iida T."/>
            <person name="Fujita J."/>
            <person name="Nakamura S."/>
        </authorList>
    </citation>
    <scope>NUCLEOTIDE SEQUENCE [LARGE SCALE GENOMIC DNA]</scope>
    <source>
        <strain evidence="2 3">JCM 30395</strain>
    </source>
</reference>
<evidence type="ECO:0008006" key="4">
    <source>
        <dbReference type="Google" id="ProtNLM"/>
    </source>
</evidence>
<feature type="region of interest" description="Disordered" evidence="1">
    <location>
        <begin position="142"/>
        <end position="181"/>
    </location>
</feature>
<name>A0A7I7SWZ7_9MYCO</name>
<dbReference type="AlphaFoldDB" id="A0A7I7SWZ7"/>
<keyword evidence="3" id="KW-1185">Reference proteome</keyword>
<evidence type="ECO:0000313" key="3">
    <source>
        <dbReference type="Proteomes" id="UP000466445"/>
    </source>
</evidence>
<accession>A0A7I7SWZ7</accession>
<organism evidence="2 3">
    <name type="scientific">Mycolicibacterium sarraceniae</name>
    <dbReference type="NCBI Taxonomy" id="1534348"/>
    <lineage>
        <taxon>Bacteria</taxon>
        <taxon>Bacillati</taxon>
        <taxon>Actinomycetota</taxon>
        <taxon>Actinomycetes</taxon>
        <taxon>Mycobacteriales</taxon>
        <taxon>Mycobacteriaceae</taxon>
        <taxon>Mycolicibacterium</taxon>
    </lineage>
</organism>
<dbReference type="KEGG" id="msar:MSAR_46800"/>
<proteinExistence type="predicted"/>